<dbReference type="GO" id="GO:0005886">
    <property type="term" value="C:plasma membrane"/>
    <property type="evidence" value="ECO:0007669"/>
    <property type="project" value="UniProtKB-SubCell"/>
</dbReference>
<sequence length="609" mass="67587">MTFYYSIKQMRRSPLKSLLFAVLIAVCAFCLSLGGALWYMGSSGFQDFDGLYTTIGTVEQKYEGTEVRSRWDPETEAYEYYSGGYYGEWIPEDVLDFEGADYILKPRQRPYFGAYIEDLYNGIGSADMGVVEATPLETGAMYPSFPMRVTRVLEGTMQEGEIFYLCDHQSEEPAILEAGKTYVMQLSMFGLTHGPNAPEGEQILEYQLSSGIASTQYTIDMEPVYDPVTEENRWYDEVTDGFYETERGKRWLALSSYQDYSMRTIPVQPTDGTKLLMYFYNGEAQITEGRDITEEEYEDGAKVCLIPEMLAMRLGKKVGDTLTLPLYYADYSQAVGDAFMLGTSSHVSVNLLNAEGEIYQIFNEQEYEIVGLYTAEDKGSGSYSAGEYEVVIPWNAVSENCWEDNIAGAGPMKGENTSFQIPNGTVEEFQEAWEALGIDGLEIRFYDMGYTQLKDSLENRQLMSAIFLLSGGVMAVLILCFFSSLFITGQKERIAVERLMGRTKRQCALSILYGMLVLSAAGCIAGSAAGWLASGKAAQEAGDTLEFDRTYSDNTIANTEPEDTGEPPGAVLPCVTGGVLLAASAVVSGGYMRAVLRKEPLRMLGEIEE</sequence>
<comment type="subcellular location">
    <subcellularLocation>
        <location evidence="1">Cell membrane</location>
        <topology evidence="1">Multi-pass membrane protein</topology>
    </subcellularLocation>
</comment>
<evidence type="ECO:0000256" key="2">
    <source>
        <dbReference type="ARBA" id="ARBA00022475"/>
    </source>
</evidence>
<feature type="transmembrane region" description="Helical" evidence="6">
    <location>
        <begin position="570"/>
        <end position="592"/>
    </location>
</feature>
<keyword evidence="5 6" id="KW-0472">Membrane</keyword>
<dbReference type="AlphaFoldDB" id="A0A9D1VX31"/>
<proteinExistence type="predicted"/>
<feature type="transmembrane region" description="Helical" evidence="6">
    <location>
        <begin position="462"/>
        <end position="487"/>
    </location>
</feature>
<evidence type="ECO:0000256" key="6">
    <source>
        <dbReference type="SAM" id="Phobius"/>
    </source>
</evidence>
<accession>A0A9D1VX31</accession>
<evidence type="ECO:0000313" key="10">
    <source>
        <dbReference type="Proteomes" id="UP000824243"/>
    </source>
</evidence>
<evidence type="ECO:0000256" key="5">
    <source>
        <dbReference type="ARBA" id="ARBA00023136"/>
    </source>
</evidence>
<gene>
    <name evidence="9" type="ORF">H9981_04630</name>
</gene>
<protein>
    <submittedName>
        <fullName evidence="9">ABC transporter permease</fullName>
    </submittedName>
</protein>
<evidence type="ECO:0000259" key="7">
    <source>
        <dbReference type="Pfam" id="PF02687"/>
    </source>
</evidence>
<feature type="transmembrane region" description="Helical" evidence="6">
    <location>
        <begin position="508"/>
        <end position="533"/>
    </location>
</feature>
<evidence type="ECO:0000256" key="4">
    <source>
        <dbReference type="ARBA" id="ARBA00022989"/>
    </source>
</evidence>
<reference evidence="9" key="2">
    <citation type="submission" date="2021-04" db="EMBL/GenBank/DDBJ databases">
        <authorList>
            <person name="Gilroy R."/>
        </authorList>
    </citation>
    <scope>NUCLEOTIDE SEQUENCE</scope>
    <source>
        <strain evidence="9">ChiSjej5B23-15282</strain>
    </source>
</reference>
<feature type="domain" description="ABC3 transporter permease C-terminal" evidence="7">
    <location>
        <begin position="466"/>
        <end position="543"/>
    </location>
</feature>
<keyword evidence="4 6" id="KW-1133">Transmembrane helix</keyword>
<evidence type="ECO:0000256" key="1">
    <source>
        <dbReference type="ARBA" id="ARBA00004651"/>
    </source>
</evidence>
<dbReference type="EMBL" id="DXFA01000085">
    <property type="protein sequence ID" value="HIX48282.1"/>
    <property type="molecule type" value="Genomic_DNA"/>
</dbReference>
<organism evidence="9 10">
    <name type="scientific">Candidatus Mediterraneibacter caccavium</name>
    <dbReference type="NCBI Taxonomy" id="2838661"/>
    <lineage>
        <taxon>Bacteria</taxon>
        <taxon>Bacillati</taxon>
        <taxon>Bacillota</taxon>
        <taxon>Clostridia</taxon>
        <taxon>Lachnospirales</taxon>
        <taxon>Lachnospiraceae</taxon>
        <taxon>Mediterraneibacter</taxon>
    </lineage>
</organism>
<name>A0A9D1VX31_9FIRM</name>
<reference evidence="9" key="1">
    <citation type="journal article" date="2021" name="PeerJ">
        <title>Extensive microbial diversity within the chicken gut microbiome revealed by metagenomics and culture.</title>
        <authorList>
            <person name="Gilroy R."/>
            <person name="Ravi A."/>
            <person name="Getino M."/>
            <person name="Pursley I."/>
            <person name="Horton D.L."/>
            <person name="Alikhan N.F."/>
            <person name="Baker D."/>
            <person name="Gharbi K."/>
            <person name="Hall N."/>
            <person name="Watson M."/>
            <person name="Adriaenssens E.M."/>
            <person name="Foster-Nyarko E."/>
            <person name="Jarju S."/>
            <person name="Secka A."/>
            <person name="Antonio M."/>
            <person name="Oren A."/>
            <person name="Chaudhuri R.R."/>
            <person name="La Ragione R."/>
            <person name="Hildebrand F."/>
            <person name="Pallen M.J."/>
        </authorList>
    </citation>
    <scope>NUCLEOTIDE SEQUENCE</scope>
    <source>
        <strain evidence="9">ChiSjej5B23-15282</strain>
    </source>
</reference>
<dbReference type="Pfam" id="PF02687">
    <property type="entry name" value="FtsX"/>
    <property type="match status" value="1"/>
</dbReference>
<dbReference type="InterPro" id="IPR025857">
    <property type="entry name" value="MacB_PCD"/>
</dbReference>
<evidence type="ECO:0000256" key="3">
    <source>
        <dbReference type="ARBA" id="ARBA00022692"/>
    </source>
</evidence>
<comment type="caution">
    <text evidence="9">The sequence shown here is derived from an EMBL/GenBank/DDBJ whole genome shotgun (WGS) entry which is preliminary data.</text>
</comment>
<keyword evidence="3 6" id="KW-0812">Transmembrane</keyword>
<evidence type="ECO:0000313" key="9">
    <source>
        <dbReference type="EMBL" id="HIX48282.1"/>
    </source>
</evidence>
<keyword evidence="2" id="KW-1003">Cell membrane</keyword>
<evidence type="ECO:0000259" key="8">
    <source>
        <dbReference type="Pfam" id="PF12704"/>
    </source>
</evidence>
<dbReference type="InterPro" id="IPR003838">
    <property type="entry name" value="ABC3_permease_C"/>
</dbReference>
<feature type="domain" description="MacB-like periplasmic core" evidence="8">
    <location>
        <begin position="278"/>
        <end position="400"/>
    </location>
</feature>
<dbReference type="Pfam" id="PF12704">
    <property type="entry name" value="MacB_PCD"/>
    <property type="match status" value="1"/>
</dbReference>
<dbReference type="Proteomes" id="UP000824243">
    <property type="component" value="Unassembled WGS sequence"/>
</dbReference>